<evidence type="ECO:0000313" key="2">
    <source>
        <dbReference type="Proteomes" id="UP000035037"/>
    </source>
</evidence>
<accession>A0A0G8AYI8</accession>
<protein>
    <recommendedName>
        <fullName evidence="3">Transposase IS4-like domain-containing protein</fullName>
    </recommendedName>
</protein>
<dbReference type="PATRIC" id="fig|1608419.3.peg.1122"/>
<gene>
    <name evidence="1" type="ORF">TQ37_01115</name>
</gene>
<dbReference type="Proteomes" id="UP000035037">
    <property type="component" value="Unassembled WGS sequence"/>
</dbReference>
<reference evidence="1 2" key="1">
    <citation type="submission" date="2015-02" db="EMBL/GenBank/DDBJ databases">
        <authorList>
            <person name="Slaby B."/>
            <person name="Hentschel U."/>
        </authorList>
    </citation>
    <scope>NUCLEOTIDE SEQUENCE [LARGE SCALE GENOMIC DNA]</scope>
    <source>
        <strain evidence="1">15L</strain>
    </source>
</reference>
<proteinExistence type="predicted"/>
<organism evidence="1 2">
    <name type="scientific">Candidatus Synechococcus spongiarum 15L</name>
    <dbReference type="NCBI Taxonomy" id="1608419"/>
    <lineage>
        <taxon>Bacteria</taxon>
        <taxon>Bacillati</taxon>
        <taxon>Cyanobacteriota</taxon>
        <taxon>Cyanophyceae</taxon>
        <taxon>Synechococcales</taxon>
        <taxon>Synechococcaceae</taxon>
        <taxon>Synechococcus</taxon>
    </lineage>
</organism>
<dbReference type="EMBL" id="JYFQ01000020">
    <property type="protein sequence ID" value="KKZ14467.1"/>
    <property type="molecule type" value="Genomic_DNA"/>
</dbReference>
<evidence type="ECO:0000313" key="1">
    <source>
        <dbReference type="EMBL" id="KKZ14467.1"/>
    </source>
</evidence>
<sequence>MKLHIGVDDGSGLMHSMATTGQRAYDLAASEELLHGEKNGSGLMRNIRVGSSGFMAHCLETVKAEGRPKGEQEEISPCSRVSGDLWISRWGGTGGIGSQPGIRK</sequence>
<evidence type="ECO:0008006" key="3">
    <source>
        <dbReference type="Google" id="ProtNLM"/>
    </source>
</evidence>
<comment type="caution">
    <text evidence="1">The sequence shown here is derived from an EMBL/GenBank/DDBJ whole genome shotgun (WGS) entry which is preliminary data.</text>
</comment>
<name>A0A0G8AYI8_9SYNE</name>
<dbReference type="AlphaFoldDB" id="A0A0G8AYI8"/>
<reference evidence="1 2" key="2">
    <citation type="submission" date="2015-05" db="EMBL/GenBank/DDBJ databases">
        <title>Lifestyle Evolution in Cyanobacterial Symbionts of Sponges.</title>
        <authorList>
            <person name="Burgsdorf I."/>
            <person name="Slaby B.M."/>
            <person name="Handley K.M."/>
            <person name="Haber M."/>
            <person name="Blom J."/>
            <person name="Marshall C.W."/>
            <person name="Gilbert J.A."/>
            <person name="Hentschel U."/>
            <person name="Steindler L."/>
        </authorList>
    </citation>
    <scope>NUCLEOTIDE SEQUENCE [LARGE SCALE GENOMIC DNA]</scope>
    <source>
        <strain evidence="1">15L</strain>
    </source>
</reference>